<dbReference type="EMBL" id="LSYV01000055">
    <property type="protein sequence ID" value="KXZ45495.1"/>
    <property type="molecule type" value="Genomic_DNA"/>
</dbReference>
<evidence type="ECO:0000313" key="1">
    <source>
        <dbReference type="EMBL" id="KXZ45495.1"/>
    </source>
</evidence>
<reference evidence="2" key="1">
    <citation type="journal article" date="2016" name="Nat. Commun.">
        <title>The Gonium pectorale genome demonstrates co-option of cell cycle regulation during the evolution of multicellularity.</title>
        <authorList>
            <person name="Hanschen E.R."/>
            <person name="Marriage T.N."/>
            <person name="Ferris P.J."/>
            <person name="Hamaji T."/>
            <person name="Toyoda A."/>
            <person name="Fujiyama A."/>
            <person name="Neme R."/>
            <person name="Noguchi H."/>
            <person name="Minakuchi Y."/>
            <person name="Suzuki M."/>
            <person name="Kawai-Toyooka H."/>
            <person name="Smith D.R."/>
            <person name="Sparks H."/>
            <person name="Anderson J."/>
            <person name="Bakaric R."/>
            <person name="Luria V."/>
            <person name="Karger A."/>
            <person name="Kirschner M.W."/>
            <person name="Durand P.M."/>
            <person name="Michod R.E."/>
            <person name="Nozaki H."/>
            <person name="Olson B.J."/>
        </authorList>
    </citation>
    <scope>NUCLEOTIDE SEQUENCE [LARGE SCALE GENOMIC DNA]</scope>
    <source>
        <strain evidence="2">NIES-2863</strain>
    </source>
</reference>
<name>A0A150G7H2_GONPE</name>
<comment type="caution">
    <text evidence="1">The sequence shown here is derived from an EMBL/GenBank/DDBJ whole genome shotgun (WGS) entry which is preliminary data.</text>
</comment>
<accession>A0A150G7H2</accession>
<protein>
    <submittedName>
        <fullName evidence="1">Uncharacterized protein</fullName>
    </submittedName>
</protein>
<dbReference type="Proteomes" id="UP000075714">
    <property type="component" value="Unassembled WGS sequence"/>
</dbReference>
<dbReference type="AlphaFoldDB" id="A0A150G7H2"/>
<gene>
    <name evidence="1" type="ORF">GPECTOR_54g236</name>
</gene>
<keyword evidence="2" id="KW-1185">Reference proteome</keyword>
<proteinExistence type="predicted"/>
<sequence>MVTTLLQDMKIDPWDAAILPNGVLALYGAEAMCFLDLALKPPDAALPSAASPPPGLPRRTLPADLGALLDRQLHSCKVRQRAPGSLKRLMLGSPDLMLELVGELEERRAKVPRTG</sequence>
<evidence type="ECO:0000313" key="2">
    <source>
        <dbReference type="Proteomes" id="UP000075714"/>
    </source>
</evidence>
<organism evidence="1 2">
    <name type="scientific">Gonium pectorale</name>
    <name type="common">Green alga</name>
    <dbReference type="NCBI Taxonomy" id="33097"/>
    <lineage>
        <taxon>Eukaryota</taxon>
        <taxon>Viridiplantae</taxon>
        <taxon>Chlorophyta</taxon>
        <taxon>core chlorophytes</taxon>
        <taxon>Chlorophyceae</taxon>
        <taxon>CS clade</taxon>
        <taxon>Chlamydomonadales</taxon>
        <taxon>Volvocaceae</taxon>
        <taxon>Gonium</taxon>
    </lineage>
</organism>